<dbReference type="AlphaFoldDB" id="A0A1H8P3I4"/>
<reference evidence="1 2" key="1">
    <citation type="submission" date="2016-10" db="EMBL/GenBank/DDBJ databases">
        <authorList>
            <person name="de Groot N.N."/>
        </authorList>
    </citation>
    <scope>NUCLEOTIDE SEQUENCE [LARGE SCALE GENOMIC DNA]</scope>
    <source>
        <strain evidence="1 2">DSM 27842</strain>
    </source>
</reference>
<dbReference type="STRING" id="569882.SAMN04490248_104124"/>
<protein>
    <submittedName>
        <fullName evidence="1">Uncharacterized protein</fullName>
    </submittedName>
</protein>
<accession>A0A1H8P3I4</accession>
<proteinExistence type="predicted"/>
<evidence type="ECO:0000313" key="1">
    <source>
        <dbReference type="EMBL" id="SEO36422.1"/>
    </source>
</evidence>
<dbReference type="EMBL" id="FODS01000004">
    <property type="protein sequence ID" value="SEO36422.1"/>
    <property type="molecule type" value="Genomic_DNA"/>
</dbReference>
<gene>
    <name evidence="1" type="ORF">SAMN04490248_104124</name>
</gene>
<organism evidence="1 2">
    <name type="scientific">Salinihabitans flavidus</name>
    <dbReference type="NCBI Taxonomy" id="569882"/>
    <lineage>
        <taxon>Bacteria</taxon>
        <taxon>Pseudomonadati</taxon>
        <taxon>Pseudomonadota</taxon>
        <taxon>Alphaproteobacteria</taxon>
        <taxon>Rhodobacterales</taxon>
        <taxon>Roseobacteraceae</taxon>
        <taxon>Salinihabitans</taxon>
    </lineage>
</organism>
<name>A0A1H8P3I4_9RHOB</name>
<evidence type="ECO:0000313" key="2">
    <source>
        <dbReference type="Proteomes" id="UP000198893"/>
    </source>
</evidence>
<dbReference type="Proteomes" id="UP000198893">
    <property type="component" value="Unassembled WGS sequence"/>
</dbReference>
<keyword evidence="2" id="KW-1185">Reference proteome</keyword>
<sequence>MARQRFIKSIVAAANDTTTPAMPWSRGPRRQALIANRAAPDGESTEGMQKTA</sequence>